<dbReference type="PANTHER" id="PTHR44936">
    <property type="entry name" value="SENSOR PROTEIN CREC"/>
    <property type="match status" value="1"/>
</dbReference>
<evidence type="ECO:0000256" key="2">
    <source>
        <dbReference type="ARBA" id="ARBA00004651"/>
    </source>
</evidence>
<dbReference type="CDD" id="cd06225">
    <property type="entry name" value="HAMP"/>
    <property type="match status" value="1"/>
</dbReference>
<evidence type="ECO:0000256" key="5">
    <source>
        <dbReference type="ARBA" id="ARBA00022679"/>
    </source>
</evidence>
<dbReference type="PROSITE" id="PS50885">
    <property type="entry name" value="HAMP"/>
    <property type="match status" value="1"/>
</dbReference>
<dbReference type="SMART" id="SM00388">
    <property type="entry name" value="HisKA"/>
    <property type="match status" value="1"/>
</dbReference>
<dbReference type="CDD" id="cd12912">
    <property type="entry name" value="PDC2_MCP_like"/>
    <property type="match status" value="1"/>
</dbReference>
<dbReference type="AlphaFoldDB" id="A0A382HJQ0"/>
<dbReference type="Pfam" id="PF00512">
    <property type="entry name" value="HisKA"/>
    <property type="match status" value="1"/>
</dbReference>
<dbReference type="Gene3D" id="3.30.450.20">
    <property type="entry name" value="PAS domain"/>
    <property type="match status" value="1"/>
</dbReference>
<keyword evidence="4" id="KW-1003">Cell membrane</keyword>
<organism evidence="11">
    <name type="scientific">marine metagenome</name>
    <dbReference type="NCBI Taxonomy" id="408172"/>
    <lineage>
        <taxon>unclassified sequences</taxon>
        <taxon>metagenomes</taxon>
        <taxon>ecological metagenomes</taxon>
    </lineage>
</organism>
<dbReference type="GO" id="GO:0016020">
    <property type="term" value="C:membrane"/>
    <property type="evidence" value="ECO:0007669"/>
    <property type="project" value="InterPro"/>
</dbReference>
<keyword evidence="9" id="KW-1133">Transmembrane helix</keyword>
<proteinExistence type="predicted"/>
<accession>A0A382HJQ0</accession>
<feature type="non-terminal residue" evidence="11">
    <location>
        <position position="432"/>
    </location>
</feature>
<evidence type="ECO:0000256" key="4">
    <source>
        <dbReference type="ARBA" id="ARBA00022475"/>
    </source>
</evidence>
<dbReference type="EC" id="2.7.13.3" evidence="3"/>
<dbReference type="EMBL" id="UINC01061716">
    <property type="protein sequence ID" value="SVB87584.1"/>
    <property type="molecule type" value="Genomic_DNA"/>
</dbReference>
<dbReference type="SUPFAM" id="SSF158472">
    <property type="entry name" value="HAMP domain-like"/>
    <property type="match status" value="1"/>
</dbReference>
<evidence type="ECO:0000256" key="1">
    <source>
        <dbReference type="ARBA" id="ARBA00000085"/>
    </source>
</evidence>
<comment type="catalytic activity">
    <reaction evidence="1">
        <text>ATP + protein L-histidine = ADP + protein N-phospho-L-histidine.</text>
        <dbReference type="EC" id="2.7.13.3"/>
    </reaction>
</comment>
<keyword evidence="6" id="KW-0547">Nucleotide-binding</keyword>
<keyword evidence="7" id="KW-0418">Kinase</keyword>
<dbReference type="Gene3D" id="6.10.340.10">
    <property type="match status" value="1"/>
</dbReference>
<dbReference type="InterPro" id="IPR050980">
    <property type="entry name" value="2C_sensor_his_kinase"/>
</dbReference>
<dbReference type="InterPro" id="IPR003661">
    <property type="entry name" value="HisK_dim/P_dom"/>
</dbReference>
<keyword evidence="9" id="KW-0472">Membrane</keyword>
<protein>
    <recommendedName>
        <fullName evidence="3">histidine kinase</fullName>
        <ecNumber evidence="3">2.7.13.3</ecNumber>
    </recommendedName>
</protein>
<dbReference type="SMART" id="SM00304">
    <property type="entry name" value="HAMP"/>
    <property type="match status" value="1"/>
</dbReference>
<keyword evidence="5" id="KW-0808">Transferase</keyword>
<gene>
    <name evidence="11" type="ORF">METZ01_LOCUS240438</name>
</gene>
<evidence type="ECO:0000256" key="7">
    <source>
        <dbReference type="ARBA" id="ARBA00022777"/>
    </source>
</evidence>
<dbReference type="SUPFAM" id="SSF47384">
    <property type="entry name" value="Homodimeric domain of signal transducing histidine kinase"/>
    <property type="match status" value="1"/>
</dbReference>
<dbReference type="CDD" id="cd00082">
    <property type="entry name" value="HisKA"/>
    <property type="match status" value="1"/>
</dbReference>
<evidence type="ECO:0000256" key="8">
    <source>
        <dbReference type="ARBA" id="ARBA00022840"/>
    </source>
</evidence>
<dbReference type="GO" id="GO:0005524">
    <property type="term" value="F:ATP binding"/>
    <property type="evidence" value="ECO:0007669"/>
    <property type="project" value="UniProtKB-KW"/>
</dbReference>
<dbReference type="InterPro" id="IPR003660">
    <property type="entry name" value="HAMP_dom"/>
</dbReference>
<name>A0A382HJQ0_9ZZZZ</name>
<evidence type="ECO:0000256" key="6">
    <source>
        <dbReference type="ARBA" id="ARBA00022741"/>
    </source>
</evidence>
<dbReference type="Gene3D" id="1.10.287.130">
    <property type="match status" value="1"/>
</dbReference>
<dbReference type="Pfam" id="PF00672">
    <property type="entry name" value="HAMP"/>
    <property type="match status" value="1"/>
</dbReference>
<dbReference type="GO" id="GO:0000155">
    <property type="term" value="F:phosphorelay sensor kinase activity"/>
    <property type="evidence" value="ECO:0007669"/>
    <property type="project" value="InterPro"/>
</dbReference>
<keyword evidence="8" id="KW-0067">ATP-binding</keyword>
<reference evidence="11" key="1">
    <citation type="submission" date="2018-05" db="EMBL/GenBank/DDBJ databases">
        <authorList>
            <person name="Lanie J.A."/>
            <person name="Ng W.-L."/>
            <person name="Kazmierczak K.M."/>
            <person name="Andrzejewski T.M."/>
            <person name="Davidsen T.M."/>
            <person name="Wayne K.J."/>
            <person name="Tettelin H."/>
            <person name="Glass J.I."/>
            <person name="Rusch D."/>
            <person name="Podicherti R."/>
            <person name="Tsui H.-C.T."/>
            <person name="Winkler M.E."/>
        </authorList>
    </citation>
    <scope>NUCLEOTIDE SEQUENCE</scope>
</reference>
<evidence type="ECO:0000256" key="3">
    <source>
        <dbReference type="ARBA" id="ARBA00012438"/>
    </source>
</evidence>
<sequence>MTLRERLRPRLLLSHISLATIPVLIIGVMLIQTTRESIETTVADGNFEIAKRASNEIRLYIEQAQSVVSQVADNMGILDTTPIERQRLIDNVVVRHEQFRELAVLDLEGRELLCTRLAEHDVPHLRDDLVLPQLESVSISQVFISEDRLPSVQMTVPILRFNLVIGYVSAEVNLKDMWDLVDSVQIGGDDASGYGNAYVVSSNGRLIAHPQRERVYGQEDLSDTPVGMAITEAASNTVLYQTRIGEQLAAFVEIEPLGWHVVIEQPTAEAFTRSREAKVEVTVLMIFSAIAASLIGVFFARKVAHPVSELVRGAHLFGKGELTQSIDVPGHGELTMLADEFNHMARQLLEKERQLQRAERLATLSKFASILSHEIRNPLNSMMINLQVLKREMDKHGTLTEKSRKFYDIIVAEIWRIDGLVENFMTYARPPE</sequence>
<dbReference type="PANTHER" id="PTHR44936:SF10">
    <property type="entry name" value="SENSOR PROTEIN RSTB"/>
    <property type="match status" value="1"/>
</dbReference>
<evidence type="ECO:0000313" key="11">
    <source>
        <dbReference type="EMBL" id="SVB87584.1"/>
    </source>
</evidence>
<evidence type="ECO:0000256" key="9">
    <source>
        <dbReference type="SAM" id="Phobius"/>
    </source>
</evidence>
<feature type="transmembrane region" description="Helical" evidence="9">
    <location>
        <begin position="12"/>
        <end position="31"/>
    </location>
</feature>
<dbReference type="InterPro" id="IPR036097">
    <property type="entry name" value="HisK_dim/P_sf"/>
</dbReference>
<keyword evidence="9" id="KW-0812">Transmembrane</keyword>
<evidence type="ECO:0000259" key="10">
    <source>
        <dbReference type="PROSITE" id="PS50885"/>
    </source>
</evidence>
<feature type="domain" description="HAMP" evidence="10">
    <location>
        <begin position="301"/>
        <end position="353"/>
    </location>
</feature>
<dbReference type="CDD" id="cd18773">
    <property type="entry name" value="PDC1_HK_sensor"/>
    <property type="match status" value="1"/>
</dbReference>
<comment type="subcellular location">
    <subcellularLocation>
        <location evidence="2">Cell membrane</location>
        <topology evidence="2">Multi-pass membrane protein</topology>
    </subcellularLocation>
</comment>